<organism evidence="1 2">
    <name type="scientific">Batillaria attramentaria</name>
    <dbReference type="NCBI Taxonomy" id="370345"/>
    <lineage>
        <taxon>Eukaryota</taxon>
        <taxon>Metazoa</taxon>
        <taxon>Spiralia</taxon>
        <taxon>Lophotrochozoa</taxon>
        <taxon>Mollusca</taxon>
        <taxon>Gastropoda</taxon>
        <taxon>Caenogastropoda</taxon>
        <taxon>Sorbeoconcha</taxon>
        <taxon>Cerithioidea</taxon>
        <taxon>Batillariidae</taxon>
        <taxon>Batillaria</taxon>
    </lineage>
</organism>
<gene>
    <name evidence="1" type="ORF">BaRGS_00027255</name>
</gene>
<evidence type="ECO:0000313" key="1">
    <source>
        <dbReference type="EMBL" id="KAK7481493.1"/>
    </source>
</evidence>
<dbReference type="Proteomes" id="UP001519460">
    <property type="component" value="Unassembled WGS sequence"/>
</dbReference>
<name>A0ABD0K3D8_9CAEN</name>
<reference evidence="1 2" key="1">
    <citation type="journal article" date="2023" name="Sci. Data">
        <title>Genome assembly of the Korean intertidal mud-creeper Batillaria attramentaria.</title>
        <authorList>
            <person name="Patra A.K."/>
            <person name="Ho P.T."/>
            <person name="Jun S."/>
            <person name="Lee S.J."/>
            <person name="Kim Y."/>
            <person name="Won Y.J."/>
        </authorList>
    </citation>
    <scope>NUCLEOTIDE SEQUENCE [LARGE SCALE GENOMIC DNA]</scope>
    <source>
        <strain evidence="1">Wonlab-2016</strain>
    </source>
</reference>
<sequence length="144" mass="15886">MIPESHLESRHAPAQRIVCDVTRAYQVLATLWQEDGIPRICFRDCDDTSEKSSADTELETAQGGNVWDIGCASCLASRTHRKQRSTQVATSWVYLTSNHPWGAISSQGYLKQKGNQSNLTLQMAEATQAYRLDASLSTVLPASV</sequence>
<comment type="caution">
    <text evidence="1">The sequence shown here is derived from an EMBL/GenBank/DDBJ whole genome shotgun (WGS) entry which is preliminary data.</text>
</comment>
<accession>A0ABD0K3D8</accession>
<dbReference type="EMBL" id="JACVVK020000261">
    <property type="protein sequence ID" value="KAK7481493.1"/>
    <property type="molecule type" value="Genomic_DNA"/>
</dbReference>
<keyword evidence="2" id="KW-1185">Reference proteome</keyword>
<evidence type="ECO:0000313" key="2">
    <source>
        <dbReference type="Proteomes" id="UP001519460"/>
    </source>
</evidence>
<protein>
    <submittedName>
        <fullName evidence="1">Uncharacterized protein</fullName>
    </submittedName>
</protein>
<proteinExistence type="predicted"/>
<dbReference type="AlphaFoldDB" id="A0ABD0K3D8"/>